<dbReference type="HOGENOM" id="CLU_061414_0_0_1"/>
<dbReference type="AlphaFoldDB" id="M7SZZ4"/>
<dbReference type="Gene3D" id="3.30.560.10">
    <property type="entry name" value="Glucose Oxidase, domain 3"/>
    <property type="match status" value="1"/>
</dbReference>
<dbReference type="Gene3D" id="3.50.50.60">
    <property type="entry name" value="FAD/NAD(P)-binding domain"/>
    <property type="match status" value="1"/>
</dbReference>
<feature type="domain" description="Glucose-methanol-choline oxidoreductase N-terminal" evidence="2">
    <location>
        <begin position="57"/>
        <end position="71"/>
    </location>
</feature>
<dbReference type="PROSITE" id="PS00624">
    <property type="entry name" value="GMC_OXRED_2"/>
    <property type="match status" value="1"/>
</dbReference>
<gene>
    <name evidence="3" type="ORF">UCREL1_741</name>
</gene>
<reference evidence="4" key="1">
    <citation type="journal article" date="2013" name="Genome Announc.">
        <title>Draft genome sequence of the grapevine dieback fungus Eutypa lata UCR-EL1.</title>
        <authorList>
            <person name="Blanco-Ulate B."/>
            <person name="Rolshausen P.E."/>
            <person name="Cantu D."/>
        </authorList>
    </citation>
    <scope>NUCLEOTIDE SEQUENCE [LARGE SCALE GENOMIC DNA]</scope>
    <source>
        <strain evidence="4">UCR-EL1</strain>
    </source>
</reference>
<keyword evidence="4" id="KW-1185">Reference proteome</keyword>
<name>M7SZZ4_EUTLA</name>
<protein>
    <submittedName>
        <fullName evidence="3">Putative alcohol oxidase protein</fullName>
    </submittedName>
</protein>
<dbReference type="eggNOG" id="KOG1238">
    <property type="taxonomic scope" value="Eukaryota"/>
</dbReference>
<dbReference type="InterPro" id="IPR000172">
    <property type="entry name" value="GMC_OxRdtase_N"/>
</dbReference>
<evidence type="ECO:0000259" key="2">
    <source>
        <dbReference type="PROSITE" id="PS00624"/>
    </source>
</evidence>
<dbReference type="OrthoDB" id="269227at2759"/>
<accession>M7SZZ4</accession>
<dbReference type="SUPFAM" id="SSF54373">
    <property type="entry name" value="FAD-linked reductases, C-terminal domain"/>
    <property type="match status" value="1"/>
</dbReference>
<evidence type="ECO:0000313" key="3">
    <source>
        <dbReference type="EMBL" id="EMR72204.1"/>
    </source>
</evidence>
<dbReference type="KEGG" id="ela:UCREL1_741"/>
<evidence type="ECO:0000256" key="1">
    <source>
        <dbReference type="ARBA" id="ARBA00010790"/>
    </source>
</evidence>
<dbReference type="PANTHER" id="PTHR11552">
    <property type="entry name" value="GLUCOSE-METHANOL-CHOLINE GMC OXIDOREDUCTASE"/>
    <property type="match status" value="1"/>
</dbReference>
<sequence length="321" mass="35401">MVNAKTLPIESQVIRVIFDGDTASGVVFKANIEHQPEAKDASVRTVRARKSVVVACGALGTPPLLERSGLGDPEILKKAGVPMIASIPGVGHQYEDHHLLTYSYKTALNPGETVDAILQGRIDPGELIKQNDKILGWNAQDVTCKLRPADNEVATLGPEFQAAWDRDFKNTPTKPLMLMTLINGYPGDPSGIPPGQYLGLSAFSPYPYSRGHVHITGPELSDPLDFETGFFSDTHDIDLKKHVWAYKTQREFMRRMETYRGEVASLHPPFPPQSDAACIEINGPLGDVSDIHYTDEDDAIIEKWLREHVGSTWHSRSAPVK</sequence>
<comment type="similarity">
    <text evidence="1">Belongs to the GMC oxidoreductase family.</text>
</comment>
<proteinExistence type="inferred from homology"/>
<organism evidence="3 4">
    <name type="scientific">Eutypa lata (strain UCR-EL1)</name>
    <name type="common">Grapevine dieback disease fungus</name>
    <name type="synonym">Eutypa armeniacae</name>
    <dbReference type="NCBI Taxonomy" id="1287681"/>
    <lineage>
        <taxon>Eukaryota</taxon>
        <taxon>Fungi</taxon>
        <taxon>Dikarya</taxon>
        <taxon>Ascomycota</taxon>
        <taxon>Pezizomycotina</taxon>
        <taxon>Sordariomycetes</taxon>
        <taxon>Xylariomycetidae</taxon>
        <taxon>Xylariales</taxon>
        <taxon>Diatrypaceae</taxon>
        <taxon>Eutypa</taxon>
    </lineage>
</organism>
<dbReference type="EMBL" id="KB705491">
    <property type="protein sequence ID" value="EMR72204.1"/>
    <property type="molecule type" value="Genomic_DNA"/>
</dbReference>
<evidence type="ECO:0000313" key="4">
    <source>
        <dbReference type="Proteomes" id="UP000012174"/>
    </source>
</evidence>
<dbReference type="InterPro" id="IPR012132">
    <property type="entry name" value="GMC_OxRdtase"/>
</dbReference>
<dbReference type="PANTHER" id="PTHR11552:SF78">
    <property type="entry name" value="GLUCOSE-METHANOL-CHOLINE OXIDOREDUCTASE N-TERMINAL DOMAIN-CONTAINING PROTEIN"/>
    <property type="match status" value="1"/>
</dbReference>
<dbReference type="SUPFAM" id="SSF51905">
    <property type="entry name" value="FAD/NAD(P)-binding domain"/>
    <property type="match status" value="1"/>
</dbReference>
<dbReference type="Pfam" id="PF00732">
    <property type="entry name" value="GMC_oxred_N"/>
    <property type="match status" value="1"/>
</dbReference>
<dbReference type="InterPro" id="IPR036188">
    <property type="entry name" value="FAD/NAD-bd_sf"/>
</dbReference>
<dbReference type="GO" id="GO:0016614">
    <property type="term" value="F:oxidoreductase activity, acting on CH-OH group of donors"/>
    <property type="evidence" value="ECO:0007669"/>
    <property type="project" value="InterPro"/>
</dbReference>
<dbReference type="GO" id="GO:0050660">
    <property type="term" value="F:flavin adenine dinucleotide binding"/>
    <property type="evidence" value="ECO:0007669"/>
    <property type="project" value="InterPro"/>
</dbReference>
<dbReference type="OMA" id="YDEWNIN"/>
<dbReference type="Proteomes" id="UP000012174">
    <property type="component" value="Unassembled WGS sequence"/>
</dbReference>